<dbReference type="InterPro" id="IPR007712">
    <property type="entry name" value="RelE/ParE_toxin"/>
</dbReference>
<protein>
    <recommendedName>
        <fullName evidence="3">Type II toxin-antitoxin system RelE/ParE family toxin</fullName>
    </recommendedName>
</protein>
<dbReference type="SUPFAM" id="SSF143011">
    <property type="entry name" value="RelE-like"/>
    <property type="match status" value="1"/>
</dbReference>
<evidence type="ECO:0000256" key="1">
    <source>
        <dbReference type="ARBA" id="ARBA00022649"/>
    </source>
</evidence>
<dbReference type="EMBL" id="DTIN01000020">
    <property type="protein sequence ID" value="HFX13695.1"/>
    <property type="molecule type" value="Genomic_DNA"/>
</dbReference>
<proteinExistence type="predicted"/>
<sequence length="60" mass="7185">MAIKLKEYSVDLLKYARKLINPKIGSYRFRIGNYRVIFDIDGENIIILRIGHRKEIYKDI</sequence>
<accession>A0A7C3MKC3</accession>
<name>A0A7C3MKC3_DICTH</name>
<dbReference type="Gene3D" id="3.30.2310.20">
    <property type="entry name" value="RelE-like"/>
    <property type="match status" value="1"/>
</dbReference>
<evidence type="ECO:0008006" key="3">
    <source>
        <dbReference type="Google" id="ProtNLM"/>
    </source>
</evidence>
<keyword evidence="1" id="KW-1277">Toxin-antitoxin system</keyword>
<evidence type="ECO:0000313" key="2">
    <source>
        <dbReference type="EMBL" id="HFX13695.1"/>
    </source>
</evidence>
<reference evidence="2" key="1">
    <citation type="journal article" date="2020" name="mSystems">
        <title>Genome- and Community-Level Interaction Insights into Carbon Utilization and Element Cycling Functions of Hydrothermarchaeota in Hydrothermal Sediment.</title>
        <authorList>
            <person name="Zhou Z."/>
            <person name="Liu Y."/>
            <person name="Xu W."/>
            <person name="Pan J."/>
            <person name="Luo Z.H."/>
            <person name="Li M."/>
        </authorList>
    </citation>
    <scope>NUCLEOTIDE SEQUENCE [LARGE SCALE GENOMIC DNA]</scope>
    <source>
        <strain evidence="2">SpSt-81</strain>
    </source>
</reference>
<dbReference type="Pfam" id="PF05016">
    <property type="entry name" value="ParE_toxin"/>
    <property type="match status" value="1"/>
</dbReference>
<dbReference type="InterPro" id="IPR035093">
    <property type="entry name" value="RelE/ParE_toxin_dom_sf"/>
</dbReference>
<gene>
    <name evidence="2" type="ORF">ENW00_06010</name>
</gene>
<organism evidence="2">
    <name type="scientific">Dictyoglomus thermophilum</name>
    <dbReference type="NCBI Taxonomy" id="14"/>
    <lineage>
        <taxon>Bacteria</taxon>
        <taxon>Pseudomonadati</taxon>
        <taxon>Dictyoglomota</taxon>
        <taxon>Dictyoglomia</taxon>
        <taxon>Dictyoglomales</taxon>
        <taxon>Dictyoglomaceae</taxon>
        <taxon>Dictyoglomus</taxon>
    </lineage>
</organism>
<comment type="caution">
    <text evidence="2">The sequence shown here is derived from an EMBL/GenBank/DDBJ whole genome shotgun (WGS) entry which is preliminary data.</text>
</comment>
<dbReference type="AlphaFoldDB" id="A0A7C3MKC3"/>